<comment type="similarity">
    <text evidence="5">Belongs to the NtaA/SnaA/DszA monooxygenase family.</text>
</comment>
<keyword evidence="3" id="KW-0560">Oxidoreductase</keyword>
<evidence type="ECO:0000259" key="8">
    <source>
        <dbReference type="Pfam" id="PF00296"/>
    </source>
</evidence>
<dbReference type="OrthoDB" id="9779442at2"/>
<feature type="binding site" evidence="6">
    <location>
        <position position="148"/>
    </location>
    <ligand>
        <name>FMN</name>
        <dbReference type="ChEBI" id="CHEBI:58210"/>
    </ligand>
</feature>
<feature type="domain" description="Luciferase-like" evidence="8">
    <location>
        <begin position="29"/>
        <end position="380"/>
    </location>
</feature>
<dbReference type="Gene3D" id="3.20.20.30">
    <property type="entry name" value="Luciferase-like domain"/>
    <property type="match status" value="1"/>
</dbReference>
<gene>
    <name evidence="9" type="ORF">SAMN05444398_103180</name>
</gene>
<evidence type="ECO:0000313" key="9">
    <source>
        <dbReference type="EMBL" id="SHL52852.1"/>
    </source>
</evidence>
<feature type="binding site" evidence="6">
    <location>
        <position position="219"/>
    </location>
    <ligand>
        <name>FMN</name>
        <dbReference type="ChEBI" id="CHEBI:58210"/>
    </ligand>
</feature>
<evidence type="ECO:0000256" key="6">
    <source>
        <dbReference type="PIRSR" id="PIRSR000337-1"/>
    </source>
</evidence>
<reference evidence="9 10" key="1">
    <citation type="submission" date="2016-11" db="EMBL/GenBank/DDBJ databases">
        <authorList>
            <person name="Jaros S."/>
            <person name="Januszkiewicz K."/>
            <person name="Wedrychowicz H."/>
        </authorList>
    </citation>
    <scope>NUCLEOTIDE SEQUENCE [LARGE SCALE GENOMIC DNA]</scope>
    <source>
        <strain evidence="9 10">DSM 29589</strain>
    </source>
</reference>
<evidence type="ECO:0000256" key="5">
    <source>
        <dbReference type="ARBA" id="ARBA00033748"/>
    </source>
</evidence>
<dbReference type="PANTHER" id="PTHR30011">
    <property type="entry name" value="ALKANESULFONATE MONOOXYGENASE-RELATED"/>
    <property type="match status" value="1"/>
</dbReference>
<dbReference type="InterPro" id="IPR036661">
    <property type="entry name" value="Luciferase-like_sf"/>
</dbReference>
<dbReference type="InterPro" id="IPR011251">
    <property type="entry name" value="Luciferase-like_dom"/>
</dbReference>
<evidence type="ECO:0000313" key="10">
    <source>
        <dbReference type="Proteomes" id="UP000183974"/>
    </source>
</evidence>
<dbReference type="InterPro" id="IPR051260">
    <property type="entry name" value="Diverse_substr_monoxygenases"/>
</dbReference>
<dbReference type="RefSeq" id="WP_073034230.1">
    <property type="nucleotide sequence ID" value="NZ_BMLR01000003.1"/>
</dbReference>
<sequence>MARENHMHLGLYLSWGGEHIGGWRLPEAEHGAEKLDVVVRGVQAAERGKFDFVFSADGLATTLDFHPSSLVHFEPLTLLSALSVLTSRIGLASTVSTTYSEPYNVARLLASLDHLSNGRAGWNVVTGSQPEAAWNFGKDAHPDQAERYAIAGEYLEAIKGLWDSWEDGAIVENKETGQYIDADKLHILDHVGEHFRIKGPLNITRPPQGYPVIMQAGGSEAGLDFAARTAEVVFVNQPGIDDAIEFRKDLQDRCERAGRPRNAIKVLPGLNVYWAETEDAGKAKLAELASFTDRAAAMKVLSERLGQDLSVYPLDGPVPDLPPSKIMQGHANALKAIAKREQLTLGELLDYAAAGSGHRVLYGPAEKIADDMEEWFRRGAADGFMLKFGYVPQPIEEFVEHVVPVLQKRGLFREDYQGTTLREHLGLSRPPHPAAATREAAVGE</sequence>
<dbReference type="STRING" id="337701.SAMN05444398_103180"/>
<evidence type="ECO:0000256" key="3">
    <source>
        <dbReference type="ARBA" id="ARBA00023002"/>
    </source>
</evidence>
<accession>A0A1M7BCX1</accession>
<dbReference type="NCBIfam" id="TIGR03860">
    <property type="entry name" value="FMN_nitrolo"/>
    <property type="match status" value="1"/>
</dbReference>
<dbReference type="PIRSF" id="PIRSF000337">
    <property type="entry name" value="NTA_MOA"/>
    <property type="match status" value="1"/>
</dbReference>
<name>A0A1M7BCX1_9RHOB</name>
<feature type="binding site" evidence="6">
    <location>
        <position position="57"/>
    </location>
    <ligand>
        <name>FMN</name>
        <dbReference type="ChEBI" id="CHEBI:58210"/>
    </ligand>
</feature>
<evidence type="ECO:0000256" key="4">
    <source>
        <dbReference type="ARBA" id="ARBA00023033"/>
    </source>
</evidence>
<organism evidence="9 10">
    <name type="scientific">Roseovarius pacificus</name>
    <dbReference type="NCBI Taxonomy" id="337701"/>
    <lineage>
        <taxon>Bacteria</taxon>
        <taxon>Pseudomonadati</taxon>
        <taxon>Pseudomonadota</taxon>
        <taxon>Alphaproteobacteria</taxon>
        <taxon>Rhodobacterales</taxon>
        <taxon>Roseobacteraceae</taxon>
        <taxon>Roseovarius</taxon>
    </lineage>
</organism>
<proteinExistence type="inferred from homology"/>
<dbReference type="InterPro" id="IPR016215">
    <property type="entry name" value="NTA_MOA"/>
</dbReference>
<feature type="binding site" evidence="6">
    <location>
        <position position="94"/>
    </location>
    <ligand>
        <name>FMN</name>
        <dbReference type="ChEBI" id="CHEBI:58210"/>
    </ligand>
</feature>
<protein>
    <submittedName>
        <fullName evidence="9">FMN-dependent oxidoreductase, nitrilotriacetate monooxygenase family</fullName>
    </submittedName>
</protein>
<dbReference type="GO" id="GO:0016705">
    <property type="term" value="F:oxidoreductase activity, acting on paired donors, with incorporation or reduction of molecular oxygen"/>
    <property type="evidence" value="ECO:0007669"/>
    <property type="project" value="InterPro"/>
</dbReference>
<dbReference type="SUPFAM" id="SSF51679">
    <property type="entry name" value="Bacterial luciferase-like"/>
    <property type="match status" value="1"/>
</dbReference>
<keyword evidence="10" id="KW-1185">Reference proteome</keyword>
<keyword evidence="1 6" id="KW-0285">Flavoprotein</keyword>
<dbReference type="GO" id="GO:0004497">
    <property type="term" value="F:monooxygenase activity"/>
    <property type="evidence" value="ECO:0007669"/>
    <property type="project" value="UniProtKB-KW"/>
</dbReference>
<evidence type="ECO:0000256" key="7">
    <source>
        <dbReference type="SAM" id="MobiDB-lite"/>
    </source>
</evidence>
<dbReference type="AlphaFoldDB" id="A0A1M7BCX1"/>
<dbReference type="EMBL" id="FRBR01000003">
    <property type="protein sequence ID" value="SHL52852.1"/>
    <property type="molecule type" value="Genomic_DNA"/>
</dbReference>
<evidence type="ECO:0000256" key="2">
    <source>
        <dbReference type="ARBA" id="ARBA00022643"/>
    </source>
</evidence>
<dbReference type="CDD" id="cd01095">
    <property type="entry name" value="Nitrilotriacetate_monoxgenase"/>
    <property type="match status" value="1"/>
</dbReference>
<dbReference type="Pfam" id="PF00296">
    <property type="entry name" value="Bac_luciferase"/>
    <property type="match status" value="1"/>
</dbReference>
<dbReference type="PANTHER" id="PTHR30011:SF16">
    <property type="entry name" value="C2H2 FINGER DOMAIN TRANSCRIPTION FACTOR (EUROFUNG)-RELATED"/>
    <property type="match status" value="1"/>
</dbReference>
<feature type="region of interest" description="Disordered" evidence="7">
    <location>
        <begin position="425"/>
        <end position="444"/>
    </location>
</feature>
<keyword evidence="2 6" id="KW-0288">FMN</keyword>
<dbReference type="Proteomes" id="UP000183974">
    <property type="component" value="Unassembled WGS sequence"/>
</dbReference>
<keyword evidence="4 9" id="KW-0503">Monooxygenase</keyword>
<evidence type="ECO:0000256" key="1">
    <source>
        <dbReference type="ARBA" id="ARBA00022630"/>
    </source>
</evidence>